<evidence type="ECO:0000256" key="7">
    <source>
        <dbReference type="SAM" id="Phobius"/>
    </source>
</evidence>
<feature type="transmembrane region" description="Helical" evidence="7">
    <location>
        <begin position="67"/>
        <end position="88"/>
    </location>
</feature>
<protein>
    <recommendedName>
        <fullName evidence="10">Lysine transporter LysE</fullName>
    </recommendedName>
</protein>
<dbReference type="EMBL" id="JXMS01000002">
    <property type="protein sequence ID" value="OBQ56875.1"/>
    <property type="molecule type" value="Genomic_DNA"/>
</dbReference>
<dbReference type="OrthoDB" id="9804822at2"/>
<comment type="subcellular location">
    <subcellularLocation>
        <location evidence="1">Cell membrane</location>
        <topology evidence="1">Multi-pass membrane protein</topology>
    </subcellularLocation>
</comment>
<feature type="transmembrane region" description="Helical" evidence="7">
    <location>
        <begin position="37"/>
        <end position="61"/>
    </location>
</feature>
<keyword evidence="6 7" id="KW-0472">Membrane</keyword>
<dbReference type="RefSeq" id="WP_066852068.1">
    <property type="nucleotide sequence ID" value="NZ_JXMS01000002.1"/>
</dbReference>
<name>A0A1B7XN11_9BACT</name>
<proteinExistence type="inferred from homology"/>
<dbReference type="PANTHER" id="PTHR30086:SF14">
    <property type="entry name" value="HOMOSERINE_HOMOSERINE LACTONE EFFLUX PROTEIN"/>
    <property type="match status" value="1"/>
</dbReference>
<dbReference type="Proteomes" id="UP000091979">
    <property type="component" value="Unassembled WGS sequence"/>
</dbReference>
<evidence type="ECO:0000256" key="3">
    <source>
        <dbReference type="ARBA" id="ARBA00022475"/>
    </source>
</evidence>
<keyword evidence="3" id="KW-1003">Cell membrane</keyword>
<reference evidence="8 9" key="1">
    <citation type="submission" date="2015-01" db="EMBL/GenBank/DDBJ databases">
        <title>Desulfovibrio sp. JC271 draft genome sequence.</title>
        <authorList>
            <person name="Shivani Y."/>
            <person name="Subhash Y."/>
            <person name="Sasikala C."/>
            <person name="Ramana C.V."/>
        </authorList>
    </citation>
    <scope>NUCLEOTIDE SEQUENCE [LARGE SCALE GENOMIC DNA]</scope>
    <source>
        <strain evidence="8 9">JC271</strain>
    </source>
</reference>
<evidence type="ECO:0000313" key="8">
    <source>
        <dbReference type="EMBL" id="OBQ56875.1"/>
    </source>
</evidence>
<keyword evidence="9" id="KW-1185">Reference proteome</keyword>
<keyword evidence="5 7" id="KW-1133">Transmembrane helix</keyword>
<evidence type="ECO:0000256" key="1">
    <source>
        <dbReference type="ARBA" id="ARBA00004651"/>
    </source>
</evidence>
<evidence type="ECO:0000313" key="9">
    <source>
        <dbReference type="Proteomes" id="UP000091979"/>
    </source>
</evidence>
<dbReference type="Pfam" id="PF01810">
    <property type="entry name" value="LysE"/>
    <property type="match status" value="1"/>
</dbReference>
<dbReference type="STRING" id="1560234.SP90_02135"/>
<comment type="caution">
    <text evidence="8">The sequence shown here is derived from an EMBL/GenBank/DDBJ whole genome shotgun (WGS) entry which is preliminary data.</text>
</comment>
<comment type="similarity">
    <text evidence="2">Belongs to the Rht family.</text>
</comment>
<keyword evidence="4 7" id="KW-0812">Transmembrane</keyword>
<dbReference type="PATRIC" id="fig|1560234.3.peg.1308"/>
<sequence length="203" mass="21646">MFDIDFLLTSLLVVLIPGTGVIYTVSMGLFESKKAAIAASVGCTFGIVPHLLACISGLSLLLHTSALAFQAVKLAGAVYLLYMAWGMWRGSGKFEFTQQHSSGSAVQIAVRGTLINVLNPKLSLFFLAFLPLFVSSEGASPTIQLLGLSAVFMAITFVIFIGYGLFAHSVKTVIVSSPERMRNVQRVFAATFAALGAKLAMTE</sequence>
<dbReference type="PANTHER" id="PTHR30086">
    <property type="entry name" value="ARGININE EXPORTER PROTEIN ARGO"/>
    <property type="match status" value="1"/>
</dbReference>
<evidence type="ECO:0000256" key="4">
    <source>
        <dbReference type="ARBA" id="ARBA00022692"/>
    </source>
</evidence>
<feature type="transmembrane region" description="Helical" evidence="7">
    <location>
        <begin position="108"/>
        <end position="133"/>
    </location>
</feature>
<feature type="transmembrane region" description="Helical" evidence="7">
    <location>
        <begin position="6"/>
        <end position="25"/>
    </location>
</feature>
<feature type="transmembrane region" description="Helical" evidence="7">
    <location>
        <begin position="145"/>
        <end position="166"/>
    </location>
</feature>
<accession>A0A1B7XN11</accession>
<dbReference type="GO" id="GO:0042970">
    <property type="term" value="F:homoserine transmembrane transporter activity"/>
    <property type="evidence" value="ECO:0007669"/>
    <property type="project" value="TreeGrafter"/>
</dbReference>
<dbReference type="PIRSF" id="PIRSF006324">
    <property type="entry name" value="LeuE"/>
    <property type="match status" value="1"/>
</dbReference>
<dbReference type="GO" id="GO:0005886">
    <property type="term" value="C:plasma membrane"/>
    <property type="evidence" value="ECO:0007669"/>
    <property type="project" value="UniProtKB-SubCell"/>
</dbReference>
<evidence type="ECO:0000256" key="5">
    <source>
        <dbReference type="ARBA" id="ARBA00022989"/>
    </source>
</evidence>
<gene>
    <name evidence="8" type="ORF">SP90_02135</name>
</gene>
<evidence type="ECO:0000256" key="2">
    <source>
        <dbReference type="ARBA" id="ARBA00007928"/>
    </source>
</evidence>
<dbReference type="AlphaFoldDB" id="A0A1B7XN11"/>
<dbReference type="InterPro" id="IPR001123">
    <property type="entry name" value="LeuE-type"/>
</dbReference>
<evidence type="ECO:0000256" key="6">
    <source>
        <dbReference type="ARBA" id="ARBA00023136"/>
    </source>
</evidence>
<evidence type="ECO:0008006" key="10">
    <source>
        <dbReference type="Google" id="ProtNLM"/>
    </source>
</evidence>
<organism evidence="8 9">
    <name type="scientific">Halodesulfovibrio spirochaetisodalis</name>
    <dbReference type="NCBI Taxonomy" id="1560234"/>
    <lineage>
        <taxon>Bacteria</taxon>
        <taxon>Pseudomonadati</taxon>
        <taxon>Thermodesulfobacteriota</taxon>
        <taxon>Desulfovibrionia</taxon>
        <taxon>Desulfovibrionales</taxon>
        <taxon>Desulfovibrionaceae</taxon>
        <taxon>Halodesulfovibrio</taxon>
    </lineage>
</organism>